<sequence length="112" mass="12969">ALFAGCVPVILSDDVRLPFDDIVDWSSFSIRWPMAITDMRLYNYLHGLLVHRLDHILAMQRRAAEMRCWFDYFALEQEPLVCSPYLALLNGLAAKVKVMPRQRPAFSWPEAT</sequence>
<dbReference type="InterPro" id="IPR040911">
    <property type="entry name" value="Exostosin_GT47"/>
</dbReference>
<protein>
    <recommendedName>
        <fullName evidence="1">Exostosin GT47 domain-containing protein</fullName>
    </recommendedName>
</protein>
<dbReference type="Proteomes" id="UP000654075">
    <property type="component" value="Unassembled WGS sequence"/>
</dbReference>
<feature type="non-terminal residue" evidence="2">
    <location>
        <position position="112"/>
    </location>
</feature>
<comment type="caution">
    <text evidence="2">The sequence shown here is derived from an EMBL/GenBank/DDBJ whole genome shotgun (WGS) entry which is preliminary data.</text>
</comment>
<accession>A0A813DIS0</accession>
<dbReference type="EMBL" id="CAJNNV010002202">
    <property type="protein sequence ID" value="CAE8586747.1"/>
    <property type="molecule type" value="Genomic_DNA"/>
</dbReference>
<keyword evidence="3" id="KW-1185">Reference proteome</keyword>
<evidence type="ECO:0000313" key="2">
    <source>
        <dbReference type="EMBL" id="CAE8586747.1"/>
    </source>
</evidence>
<organism evidence="2 3">
    <name type="scientific">Polarella glacialis</name>
    <name type="common">Dinoflagellate</name>
    <dbReference type="NCBI Taxonomy" id="89957"/>
    <lineage>
        <taxon>Eukaryota</taxon>
        <taxon>Sar</taxon>
        <taxon>Alveolata</taxon>
        <taxon>Dinophyceae</taxon>
        <taxon>Suessiales</taxon>
        <taxon>Suessiaceae</taxon>
        <taxon>Polarella</taxon>
    </lineage>
</organism>
<reference evidence="2" key="1">
    <citation type="submission" date="2021-02" db="EMBL/GenBank/DDBJ databases">
        <authorList>
            <person name="Dougan E. K."/>
            <person name="Rhodes N."/>
            <person name="Thang M."/>
            <person name="Chan C."/>
        </authorList>
    </citation>
    <scope>NUCLEOTIDE SEQUENCE</scope>
</reference>
<evidence type="ECO:0000259" key="1">
    <source>
        <dbReference type="Pfam" id="PF03016"/>
    </source>
</evidence>
<evidence type="ECO:0000313" key="3">
    <source>
        <dbReference type="Proteomes" id="UP000654075"/>
    </source>
</evidence>
<gene>
    <name evidence="2" type="ORF">PGLA1383_LOCUS5594</name>
</gene>
<feature type="non-terminal residue" evidence="2">
    <location>
        <position position="1"/>
    </location>
</feature>
<dbReference type="OrthoDB" id="1924787at2759"/>
<name>A0A813DIS0_POLGL</name>
<proteinExistence type="predicted"/>
<feature type="domain" description="Exostosin GT47" evidence="1">
    <location>
        <begin position="1"/>
        <end position="34"/>
    </location>
</feature>
<dbReference type="Pfam" id="PF03016">
    <property type="entry name" value="Exostosin_GT47"/>
    <property type="match status" value="1"/>
</dbReference>
<dbReference type="AlphaFoldDB" id="A0A813DIS0"/>